<dbReference type="PANTHER" id="PTHR13622:SF8">
    <property type="entry name" value="THIAMIN PYROPHOSPHOKINASE 1"/>
    <property type="match status" value="1"/>
</dbReference>
<reference evidence="2 4" key="1">
    <citation type="journal article" date="2014" name="BMC Genomics">
        <title>The genome of the intracellular bacterium of the coastal bivalve, Solemya velum: a blueprint for thriving in and out of symbiosis.</title>
        <authorList>
            <person name="Dmytrenko O."/>
            <person name="Russell S.L."/>
            <person name="Loo W.T."/>
            <person name="Fontanez K.M."/>
            <person name="Liao L."/>
            <person name="Roeselers G."/>
            <person name="Sharma R."/>
            <person name="Stewart F.J."/>
            <person name="Newton I.L."/>
            <person name="Woyke T."/>
            <person name="Wu D."/>
            <person name="Lang J.M."/>
            <person name="Eisen J.A."/>
            <person name="Cavanaugh C.M."/>
        </authorList>
    </citation>
    <scope>NUCLEOTIDE SEQUENCE [LARGE SCALE GENOMIC DNA]</scope>
    <source>
        <strain evidence="2 4">WH</strain>
    </source>
</reference>
<name>A0A0B0HCV9_SOVGS</name>
<dbReference type="PROSITE" id="PS51462">
    <property type="entry name" value="NUDIX"/>
    <property type="match status" value="1"/>
</dbReference>
<evidence type="ECO:0000259" key="1">
    <source>
        <dbReference type="PROSITE" id="PS51462"/>
    </source>
</evidence>
<dbReference type="AlphaFoldDB" id="A0A0B0HCV9"/>
<sequence length="287" mass="32530">MSYLRHIHSNHNFHGDSDAPRFLINGEAVGWIRPDMVSRLLDESIFESHDDHAFHLHPDLDTFDKRSDALHELVLRLHAEGKVNLVMNEPYPVTASTREESLCVIDRPAAGIFGLKTYGQHLNGFVRKADGVYMWIGRRAKDKPILPGKLDQLVAGGLPYGISLEENLYKECYEEAGIPVEMASRSVPVGVVSYDLISPRGIKQELLYCYDLELAEDFEPVCTDGEVDEFLLLPIEEVAQMVRDTEEFKPNCNLVIIDFLIRHGFLQPDERDYVALVSGLRSSRSDF</sequence>
<reference evidence="3 5" key="2">
    <citation type="submission" date="2016-11" db="EMBL/GenBank/DDBJ databases">
        <title>Mixed transmission modes and dynamic genome evolution in an obligate animal-bacterial symbiosis.</title>
        <authorList>
            <person name="Russell S.L."/>
            <person name="Corbett-Detig R.B."/>
            <person name="Cavanaugh C.M."/>
        </authorList>
    </citation>
    <scope>NUCLEOTIDE SEQUENCE [LARGE SCALE GENOMIC DNA]</scope>
    <source>
        <strain evidence="3">MA-KB16</strain>
    </source>
</reference>
<evidence type="ECO:0000313" key="3">
    <source>
        <dbReference type="EMBL" id="OOY35161.1"/>
    </source>
</evidence>
<dbReference type="GO" id="GO:0044715">
    <property type="term" value="F:8-oxo-dGDP phosphatase activity"/>
    <property type="evidence" value="ECO:0007669"/>
    <property type="project" value="TreeGrafter"/>
</dbReference>
<dbReference type="InterPro" id="IPR015797">
    <property type="entry name" value="NUDIX_hydrolase-like_dom_sf"/>
</dbReference>
<dbReference type="EMBL" id="JRAA01000002">
    <property type="protein sequence ID" value="KHF25296.1"/>
    <property type="molecule type" value="Genomic_DNA"/>
</dbReference>
<dbReference type="Proteomes" id="UP000030856">
    <property type="component" value="Unassembled WGS sequence"/>
</dbReference>
<dbReference type="PATRIC" id="fig|2340.3.peg.1918"/>
<dbReference type="Pfam" id="PF00293">
    <property type="entry name" value="NUDIX"/>
    <property type="match status" value="1"/>
</dbReference>
<evidence type="ECO:0000313" key="4">
    <source>
        <dbReference type="Proteomes" id="UP000030856"/>
    </source>
</evidence>
<dbReference type="EMBL" id="MPNX01000007">
    <property type="protein sequence ID" value="OOY35161.1"/>
    <property type="molecule type" value="Genomic_DNA"/>
</dbReference>
<evidence type="ECO:0000313" key="2">
    <source>
        <dbReference type="EMBL" id="KHF25296.1"/>
    </source>
</evidence>
<dbReference type="OrthoDB" id="5621792at2"/>
<dbReference type="InterPro" id="IPR031804">
    <property type="entry name" value="DUF4743"/>
</dbReference>
<keyword evidence="4" id="KW-1185">Reference proteome</keyword>
<evidence type="ECO:0000313" key="5">
    <source>
        <dbReference type="Proteomes" id="UP000190962"/>
    </source>
</evidence>
<comment type="caution">
    <text evidence="2">The sequence shown here is derived from an EMBL/GenBank/DDBJ whole genome shotgun (WGS) entry which is preliminary data.</text>
</comment>
<dbReference type="FunFam" id="3.90.79.10:FF:000019">
    <property type="entry name" value="Thiamin pyrophosphokinase, putative"/>
    <property type="match status" value="1"/>
</dbReference>
<dbReference type="RefSeq" id="WP_043117516.1">
    <property type="nucleotide sequence ID" value="NZ_JRAA01000002.1"/>
</dbReference>
<dbReference type="SUPFAM" id="SSF55811">
    <property type="entry name" value="Nudix"/>
    <property type="match status" value="1"/>
</dbReference>
<dbReference type="eggNOG" id="COG1051">
    <property type="taxonomic scope" value="Bacteria"/>
</dbReference>
<organism evidence="2 4">
    <name type="scientific">Solemya velum gill symbiont</name>
    <dbReference type="NCBI Taxonomy" id="2340"/>
    <lineage>
        <taxon>Bacteria</taxon>
        <taxon>Pseudomonadati</taxon>
        <taxon>Pseudomonadota</taxon>
        <taxon>Gammaproteobacteria</taxon>
        <taxon>sulfur-oxidizing symbionts</taxon>
    </lineage>
</organism>
<dbReference type="Gene3D" id="3.90.79.10">
    <property type="entry name" value="Nucleoside Triphosphate Pyrophosphohydrolase"/>
    <property type="match status" value="1"/>
</dbReference>
<dbReference type="InterPro" id="IPR000086">
    <property type="entry name" value="NUDIX_hydrolase_dom"/>
</dbReference>
<feature type="domain" description="Nudix hydrolase" evidence="1">
    <location>
        <begin position="105"/>
        <end position="258"/>
    </location>
</feature>
<dbReference type="STRING" id="2340.JV46_06360"/>
<dbReference type="CDD" id="cd03676">
    <property type="entry name" value="NUDIX_Tnr3_like"/>
    <property type="match status" value="1"/>
</dbReference>
<dbReference type="PANTHER" id="PTHR13622">
    <property type="entry name" value="THIAMIN PYROPHOSPHOKINASE"/>
    <property type="match status" value="1"/>
</dbReference>
<dbReference type="Pfam" id="PF15916">
    <property type="entry name" value="DUF4743"/>
    <property type="match status" value="1"/>
</dbReference>
<gene>
    <name evidence="3" type="ORF">BOV88_06500</name>
    <name evidence="2" type="ORF">JV46_06360</name>
</gene>
<proteinExistence type="predicted"/>
<protein>
    <submittedName>
        <fullName evidence="2">NUDIX domain-containing protein</fullName>
    </submittedName>
</protein>
<accession>A0A0B0HCV9</accession>
<dbReference type="Proteomes" id="UP000190962">
    <property type="component" value="Unassembled WGS sequence"/>
</dbReference>